<dbReference type="Pfam" id="PF22691">
    <property type="entry name" value="Thiolase_C_1"/>
    <property type="match status" value="1"/>
</dbReference>
<evidence type="ECO:0000256" key="1">
    <source>
        <dbReference type="SAM" id="MobiDB-lite"/>
    </source>
</evidence>
<feature type="domain" description="Thiolase N-terminal" evidence="2">
    <location>
        <begin position="5"/>
        <end position="223"/>
    </location>
</feature>
<evidence type="ECO:0000313" key="6">
    <source>
        <dbReference type="Proteomes" id="UP001366166"/>
    </source>
</evidence>
<feature type="region of interest" description="Disordered" evidence="1">
    <location>
        <begin position="520"/>
        <end position="541"/>
    </location>
</feature>
<dbReference type="PANTHER" id="PTHR42870:SF1">
    <property type="entry name" value="NON-SPECIFIC LIPID-TRANSFER PROTEIN-LIKE 2"/>
    <property type="match status" value="1"/>
</dbReference>
<dbReference type="GO" id="GO:0016747">
    <property type="term" value="F:acyltransferase activity, transferring groups other than amino-acyl groups"/>
    <property type="evidence" value="ECO:0007669"/>
    <property type="project" value="InterPro"/>
</dbReference>
<dbReference type="Pfam" id="PF01796">
    <property type="entry name" value="OB_ChsH2_C"/>
    <property type="match status" value="1"/>
</dbReference>
<dbReference type="KEGG" id="dmp:FAK_38270"/>
<gene>
    <name evidence="5" type="ORF">FAK_38270</name>
</gene>
<dbReference type="Gene3D" id="3.40.47.10">
    <property type="match status" value="1"/>
</dbReference>
<keyword evidence="6" id="KW-1185">Reference proteome</keyword>
<evidence type="ECO:0008006" key="7">
    <source>
        <dbReference type="Google" id="ProtNLM"/>
    </source>
</evidence>
<feature type="domain" description="ChsH2 C-terminal OB-fold" evidence="3">
    <location>
        <begin position="413"/>
        <end position="467"/>
    </location>
</feature>
<dbReference type="PANTHER" id="PTHR42870">
    <property type="entry name" value="ACETYL-COA C-ACETYLTRANSFERASE"/>
    <property type="match status" value="1"/>
</dbReference>
<dbReference type="InterPro" id="IPR055140">
    <property type="entry name" value="Thiolase_C_2"/>
</dbReference>
<dbReference type="EMBL" id="AP028679">
    <property type="protein sequence ID" value="BEQ16761.1"/>
    <property type="molecule type" value="Genomic_DNA"/>
</dbReference>
<accession>A0AAU9F112</accession>
<dbReference type="Proteomes" id="UP001366166">
    <property type="component" value="Chromosome"/>
</dbReference>
<sequence>MANPVFISGAALTRFGKREASLESMMIEAAEAALSQADLEAVDAVYLGVMDPGEFTGDSNLAAVLTDQLGLPGTPASRVETASSTGAAVLESAFYAVASGYVQNALVVAGEKMTHLPTSETTRILARVIDRVERSYGATMPALAAMIARRYAHESDLDEDTLTRALGAVAIKNHAGGAMNPYAQFQKAIDLDQYLASRLVADPLRIYDCAPISDGAAAMVLSSRPGLLNLVGVGHATDTLAVGRRGAFTSFNSTKQAAVKAYQMAGLGPGEVDLAEVHDAFTIFEIIGSEDLGFFPPGQGWRAALEGETGRDGALPINASGGLKARGHPVGASGLAQVVELAWQMSGRVDPPRQLNKVDVGLAQSIGGLANNNLVTIVTRTDRKRTWQVAEELDYQPALVPSRPLLLPQSLKPGRGALLTWTELYNPPPGFEAPLSLGYVKLADGSVILAHGRMEPPLKVGATVSVDVEGEHFVFKDRDTAGELIKQIGNLARQVVGWWSVVEDVSSGAVRGRKAAKLKAARKKAREQAEDTSQTKPDEGQ</sequence>
<organism evidence="5 6">
    <name type="scientific">Desulfoferula mesophila</name>
    <dbReference type="NCBI Taxonomy" id="3058419"/>
    <lineage>
        <taxon>Bacteria</taxon>
        <taxon>Pseudomonadati</taxon>
        <taxon>Thermodesulfobacteriota</taxon>
        <taxon>Desulfarculia</taxon>
        <taxon>Desulfarculales</taxon>
        <taxon>Desulfarculaceae</taxon>
        <taxon>Desulfoferula</taxon>
    </lineage>
</organism>
<dbReference type="SUPFAM" id="SSF53901">
    <property type="entry name" value="Thiolase-like"/>
    <property type="match status" value="1"/>
</dbReference>
<dbReference type="InterPro" id="IPR016039">
    <property type="entry name" value="Thiolase-like"/>
</dbReference>
<evidence type="ECO:0000259" key="2">
    <source>
        <dbReference type="Pfam" id="PF00108"/>
    </source>
</evidence>
<dbReference type="InterPro" id="IPR002878">
    <property type="entry name" value="ChsH2_C"/>
</dbReference>
<feature type="domain" description="Thiolase C-terminal" evidence="4">
    <location>
        <begin position="234"/>
        <end position="379"/>
    </location>
</feature>
<dbReference type="RefSeq" id="WP_338603056.1">
    <property type="nucleotide sequence ID" value="NZ_AP028679.1"/>
</dbReference>
<dbReference type="AlphaFoldDB" id="A0AAU9F112"/>
<dbReference type="Pfam" id="PF00108">
    <property type="entry name" value="Thiolase_N"/>
    <property type="match status" value="1"/>
</dbReference>
<evidence type="ECO:0000259" key="3">
    <source>
        <dbReference type="Pfam" id="PF01796"/>
    </source>
</evidence>
<evidence type="ECO:0000313" key="5">
    <source>
        <dbReference type="EMBL" id="BEQ16761.1"/>
    </source>
</evidence>
<reference evidence="6" key="1">
    <citation type="journal article" date="2023" name="Arch. Microbiol.">
        <title>Desulfoferula mesophilus gen. nov. sp. nov., a mesophilic sulfate-reducing bacterium isolated from a brackish lake sediment.</title>
        <authorList>
            <person name="Watanabe T."/>
            <person name="Yabe T."/>
            <person name="Tsuji J.M."/>
            <person name="Fukui M."/>
        </authorList>
    </citation>
    <scope>NUCLEOTIDE SEQUENCE [LARGE SCALE GENOMIC DNA]</scope>
    <source>
        <strain evidence="6">12FAK</strain>
    </source>
</reference>
<protein>
    <recommendedName>
        <fullName evidence="7">Acetyl-CoA acetyltransferase</fullName>
    </recommendedName>
</protein>
<evidence type="ECO:0000259" key="4">
    <source>
        <dbReference type="Pfam" id="PF22691"/>
    </source>
</evidence>
<dbReference type="InterPro" id="IPR020616">
    <property type="entry name" value="Thiolase_N"/>
</dbReference>
<dbReference type="CDD" id="cd00829">
    <property type="entry name" value="SCP-x_thiolase"/>
    <property type="match status" value="1"/>
</dbReference>
<name>A0AAU9F112_9BACT</name>
<proteinExistence type="predicted"/>